<dbReference type="Proteomes" id="UP001186452">
    <property type="component" value="Unassembled WGS sequence"/>
</dbReference>
<feature type="domain" description="ExoP galactose-binding-like" evidence="1">
    <location>
        <begin position="84"/>
        <end position="217"/>
    </location>
</feature>
<evidence type="ECO:0000313" key="2">
    <source>
        <dbReference type="EMBL" id="MDV5169517.1"/>
    </source>
</evidence>
<dbReference type="PROSITE" id="PS51257">
    <property type="entry name" value="PROKAR_LIPOPROTEIN"/>
    <property type="match status" value="1"/>
</dbReference>
<dbReference type="EMBL" id="JAWJZI010000004">
    <property type="protein sequence ID" value="MDV5169517.1"/>
    <property type="molecule type" value="Genomic_DNA"/>
</dbReference>
<sequence length="447" mass="48746">MKTNFKRAAVLTSVVMALSGCLEDGFNYNDGKDGPGPVPGGEVTQIYGEGSDGSFIMQAVDKDGSVVDVDGQESSALSNIQVTGDYQSQAALNVAVTQDAKAGIQFIASSPVDYSKANADKTGLLIFDVHMKDFPTGKVTPVTVTLKSDNGSEGKVDITSSLNAYLGVKNSDEVKSTQSVRIPLQCFAEQGVDFSKVTQSFSMDMSANANFDISNVRVQAEAGGDKPGINLVIECDNSSKSEVLTTAESVVYARQKNEQGEFVESGWTYHQTSNGAKTYPEDSENPDIGWAGVESTADPGKQTYLSFILNKEDKYLKDVSQYLEHGVLEFNIWIESYSEMAHPNDHIIMKIDTPTKNEPESPSPDYRYPASKLYTIYCKVDNCEGKKQKMSVPLADIFSTADGDIDINVLKHIKKVVFFPEKVDEKSYTPKGLKFSVSDVKFVMNPQ</sequence>
<dbReference type="Pfam" id="PF18559">
    <property type="entry name" value="Exop_C"/>
    <property type="match status" value="1"/>
</dbReference>
<comment type="caution">
    <text evidence="2">The sequence shown here is derived from an EMBL/GenBank/DDBJ whole genome shotgun (WGS) entry which is preliminary data.</text>
</comment>
<dbReference type="InterPro" id="IPR041443">
    <property type="entry name" value="Exop_C"/>
</dbReference>
<dbReference type="GO" id="GO:0016787">
    <property type="term" value="F:hydrolase activity"/>
    <property type="evidence" value="ECO:0007669"/>
    <property type="project" value="UniProtKB-KW"/>
</dbReference>
<keyword evidence="3" id="KW-1185">Reference proteome</keyword>
<dbReference type="RefSeq" id="WP_317522268.1">
    <property type="nucleotide sequence ID" value="NZ_JAWJZI010000004.1"/>
</dbReference>
<protein>
    <submittedName>
        <fullName evidence="2">Glycoside hydrolase</fullName>
    </submittedName>
</protein>
<evidence type="ECO:0000259" key="1">
    <source>
        <dbReference type="Pfam" id="PF18559"/>
    </source>
</evidence>
<proteinExistence type="predicted"/>
<keyword evidence="2" id="KW-0378">Hydrolase</keyword>
<organism evidence="2 3">
    <name type="scientific">Photobacterium rosenbergii</name>
    <dbReference type="NCBI Taxonomy" id="294936"/>
    <lineage>
        <taxon>Bacteria</taxon>
        <taxon>Pseudomonadati</taxon>
        <taxon>Pseudomonadota</taxon>
        <taxon>Gammaproteobacteria</taxon>
        <taxon>Vibrionales</taxon>
        <taxon>Vibrionaceae</taxon>
        <taxon>Photobacterium</taxon>
    </lineage>
</organism>
<name>A0ABU3ZHJ6_9GAMM</name>
<dbReference type="Gene3D" id="2.60.120.430">
    <property type="entry name" value="Galactose-binding lectin"/>
    <property type="match status" value="2"/>
</dbReference>
<gene>
    <name evidence="2" type="ORF">R2X38_10960</name>
</gene>
<accession>A0ABU3ZHJ6</accession>
<reference evidence="2 3" key="1">
    <citation type="submission" date="2023-10" db="EMBL/GenBank/DDBJ databases">
        <title>Marine bacteria isolated from horseshoe crab.</title>
        <authorList>
            <person name="Cheng T.H."/>
        </authorList>
    </citation>
    <scope>NUCLEOTIDE SEQUENCE [LARGE SCALE GENOMIC DNA]</scope>
    <source>
        <strain evidence="2 3">HSC6</strain>
    </source>
</reference>
<evidence type="ECO:0000313" key="3">
    <source>
        <dbReference type="Proteomes" id="UP001186452"/>
    </source>
</evidence>